<feature type="binding site" evidence="5 7">
    <location>
        <begin position="204"/>
        <end position="206"/>
    </location>
    <ligand>
        <name>NAD(+)</name>
        <dbReference type="ChEBI" id="CHEBI:57540"/>
    </ligand>
</feature>
<comment type="cofactor">
    <cofactor evidence="5 7 8">
        <name>NAD(+)</name>
        <dbReference type="ChEBI" id="CHEBI:57540"/>
    </cofactor>
    <text evidence="5 7 8">Binds 1 NAD(+) per subunit.</text>
</comment>
<evidence type="ECO:0000313" key="12">
    <source>
        <dbReference type="Proteomes" id="UP000199533"/>
    </source>
</evidence>
<evidence type="ECO:0000256" key="8">
    <source>
        <dbReference type="RuleBase" id="RU000548"/>
    </source>
</evidence>
<dbReference type="GO" id="GO:0006730">
    <property type="term" value="P:one-carbon metabolic process"/>
    <property type="evidence" value="ECO:0007669"/>
    <property type="project" value="UniProtKB-UniRule"/>
</dbReference>
<dbReference type="PROSITE" id="PS00739">
    <property type="entry name" value="ADOHCYASE_2"/>
    <property type="match status" value="1"/>
</dbReference>
<dbReference type="PANTHER" id="PTHR23420">
    <property type="entry name" value="ADENOSYLHOMOCYSTEINASE"/>
    <property type="match status" value="1"/>
</dbReference>
<dbReference type="RefSeq" id="WP_090701805.1">
    <property type="nucleotide sequence ID" value="NZ_FOSP01000029.1"/>
</dbReference>
<dbReference type="SUPFAM" id="SSF52283">
    <property type="entry name" value="Formate/glycerate dehydrogenase catalytic domain-like"/>
    <property type="match status" value="1"/>
</dbReference>
<name>A0A1I4ENY0_9PROT</name>
<dbReference type="UniPathway" id="UPA00314">
    <property type="reaction ID" value="UER00076"/>
</dbReference>
<dbReference type="NCBIfam" id="NF004005">
    <property type="entry name" value="PRK05476.2-3"/>
    <property type="match status" value="1"/>
</dbReference>
<reference evidence="12" key="1">
    <citation type="submission" date="2016-10" db="EMBL/GenBank/DDBJ databases">
        <authorList>
            <person name="Varghese N."/>
            <person name="Submissions S."/>
        </authorList>
    </citation>
    <scope>NUCLEOTIDE SEQUENCE [LARGE SCALE GENOMIC DNA]</scope>
    <source>
        <strain evidence="12">Nm69</strain>
    </source>
</reference>
<dbReference type="SMART" id="SM00997">
    <property type="entry name" value="AdoHcyase_NAD"/>
    <property type="match status" value="1"/>
</dbReference>
<evidence type="ECO:0000313" key="11">
    <source>
        <dbReference type="EMBL" id="SFL06923.1"/>
    </source>
</evidence>
<feature type="binding site" evidence="5">
    <location>
        <position position="238"/>
    </location>
    <ligand>
        <name>NAD(+)</name>
        <dbReference type="ChEBI" id="CHEBI:57540"/>
    </ligand>
</feature>
<comment type="catalytic activity">
    <reaction evidence="5 8">
        <text>S-adenosyl-L-homocysteine + H2O = L-homocysteine + adenosine</text>
        <dbReference type="Rhea" id="RHEA:21708"/>
        <dbReference type="ChEBI" id="CHEBI:15377"/>
        <dbReference type="ChEBI" id="CHEBI:16335"/>
        <dbReference type="ChEBI" id="CHEBI:57856"/>
        <dbReference type="ChEBI" id="CHEBI:58199"/>
        <dbReference type="EC" id="3.13.2.1"/>
    </reaction>
</comment>
<feature type="binding site" evidence="5">
    <location>
        <begin position="267"/>
        <end position="272"/>
    </location>
    <ligand>
        <name>NAD(+)</name>
        <dbReference type="ChEBI" id="CHEBI:57540"/>
    </ligand>
</feature>
<dbReference type="Gene3D" id="3.40.50.1480">
    <property type="entry name" value="Adenosylhomocysteinase-like"/>
    <property type="match status" value="1"/>
</dbReference>
<dbReference type="InterPro" id="IPR020082">
    <property type="entry name" value="S-Ado-L-homoCys_hydrolase_CS"/>
</dbReference>
<dbReference type="GO" id="GO:0033353">
    <property type="term" value="P:S-adenosylmethionine cycle"/>
    <property type="evidence" value="ECO:0007669"/>
    <property type="project" value="TreeGrafter"/>
</dbReference>
<dbReference type="GO" id="GO:0004013">
    <property type="term" value="F:adenosylhomocysteinase activity"/>
    <property type="evidence" value="ECO:0007669"/>
    <property type="project" value="UniProtKB-UniRule"/>
</dbReference>
<dbReference type="SUPFAM" id="SSF51735">
    <property type="entry name" value="NAD(P)-binding Rossmann-fold domains"/>
    <property type="match status" value="1"/>
</dbReference>
<feature type="binding site" evidence="5 7">
    <location>
        <position position="290"/>
    </location>
    <ligand>
        <name>NAD(+)</name>
        <dbReference type="ChEBI" id="CHEBI:57540"/>
    </ligand>
</feature>
<feature type="binding site" evidence="5 7">
    <location>
        <begin position="346"/>
        <end position="348"/>
    </location>
    <ligand>
        <name>NAD(+)</name>
        <dbReference type="ChEBI" id="CHEBI:57540"/>
    </ligand>
</feature>
<dbReference type="InterPro" id="IPR036291">
    <property type="entry name" value="NAD(P)-bd_dom_sf"/>
</dbReference>
<feature type="binding site" evidence="5 6">
    <location>
        <position position="65"/>
    </location>
    <ligand>
        <name>substrate</name>
    </ligand>
</feature>
<dbReference type="EMBL" id="FOSP01000029">
    <property type="protein sequence ID" value="SFL06923.1"/>
    <property type="molecule type" value="Genomic_DNA"/>
</dbReference>
<feature type="binding site" evidence="7">
    <location>
        <begin position="269"/>
        <end position="274"/>
    </location>
    <ligand>
        <name>NAD(+)</name>
        <dbReference type="ChEBI" id="CHEBI:57540"/>
    </ligand>
</feature>
<keyword evidence="12" id="KW-1185">Reference proteome</keyword>
<feature type="binding site" evidence="5">
    <location>
        <position position="325"/>
    </location>
    <ligand>
        <name>NAD(+)</name>
        <dbReference type="ChEBI" id="CHEBI:57540"/>
    </ligand>
</feature>
<dbReference type="NCBIfam" id="TIGR00936">
    <property type="entry name" value="ahcY"/>
    <property type="match status" value="1"/>
</dbReference>
<keyword evidence="2 5" id="KW-0554">One-carbon metabolism</keyword>
<dbReference type="FunFam" id="3.40.50.720:FF:000004">
    <property type="entry name" value="Adenosylhomocysteinase"/>
    <property type="match status" value="1"/>
</dbReference>
<dbReference type="Pfam" id="PF00670">
    <property type="entry name" value="AdoHcyase_NAD"/>
    <property type="match status" value="1"/>
</dbReference>
<evidence type="ECO:0000256" key="5">
    <source>
        <dbReference type="HAMAP-Rule" id="MF_00563"/>
    </source>
</evidence>
<dbReference type="HAMAP" id="MF_00563">
    <property type="entry name" value="AdoHcyase"/>
    <property type="match status" value="1"/>
</dbReference>
<feature type="binding site" evidence="5 6">
    <location>
        <position position="143"/>
    </location>
    <ligand>
        <name>substrate</name>
    </ligand>
</feature>
<dbReference type="OrthoDB" id="9802717at2"/>
<keyword evidence="3 5" id="KW-0378">Hydrolase</keyword>
<dbReference type="PROSITE" id="PS00738">
    <property type="entry name" value="ADOHCYASE_1"/>
    <property type="match status" value="1"/>
</dbReference>
<keyword evidence="5" id="KW-0963">Cytoplasm</keyword>
<accession>A0A1I4ENY0</accession>
<comment type="pathway">
    <text evidence="5 8">Amino-acid biosynthesis; L-homocysteine biosynthesis; L-homocysteine from S-adenosyl-L-homocysteine: step 1/1.</text>
</comment>
<dbReference type="PANTHER" id="PTHR23420:SF0">
    <property type="entry name" value="ADENOSYLHOMOCYSTEINASE"/>
    <property type="match status" value="1"/>
</dbReference>
<evidence type="ECO:0000256" key="3">
    <source>
        <dbReference type="ARBA" id="ARBA00022801"/>
    </source>
</evidence>
<evidence type="ECO:0000256" key="1">
    <source>
        <dbReference type="ARBA" id="ARBA00007122"/>
    </source>
</evidence>
<evidence type="ECO:0000256" key="9">
    <source>
        <dbReference type="RuleBase" id="RU004166"/>
    </source>
</evidence>
<dbReference type="AlphaFoldDB" id="A0A1I4ENY0"/>
<dbReference type="Gene3D" id="3.40.50.720">
    <property type="entry name" value="NAD(P)-binding Rossmann-like Domain"/>
    <property type="match status" value="1"/>
</dbReference>
<dbReference type="GO" id="GO:0005829">
    <property type="term" value="C:cytosol"/>
    <property type="evidence" value="ECO:0007669"/>
    <property type="project" value="TreeGrafter"/>
</dbReference>
<dbReference type="SMART" id="SM00996">
    <property type="entry name" value="AdoHcyase"/>
    <property type="match status" value="1"/>
</dbReference>
<gene>
    <name evidence="5" type="primary">ahcY</name>
    <name evidence="11" type="ORF">SAMN05216302_102939</name>
</gene>
<proteinExistence type="inferred from homology"/>
<evidence type="ECO:0000256" key="4">
    <source>
        <dbReference type="ARBA" id="ARBA00023027"/>
    </source>
</evidence>
<dbReference type="Proteomes" id="UP000199533">
    <property type="component" value="Unassembled WGS sequence"/>
</dbReference>
<dbReference type="InterPro" id="IPR042172">
    <property type="entry name" value="Adenosylhomocyst_ase-like_sf"/>
</dbReference>
<feature type="domain" description="S-adenosyl-L-homocysteine hydrolase NAD binding" evidence="10">
    <location>
        <begin position="238"/>
        <end position="397"/>
    </location>
</feature>
<feature type="binding site" evidence="5 6">
    <location>
        <position position="203"/>
    </location>
    <ligand>
        <name>substrate</name>
    </ligand>
</feature>
<feature type="binding site" evidence="5 7">
    <location>
        <position position="391"/>
    </location>
    <ligand>
        <name>NAD(+)</name>
        <dbReference type="ChEBI" id="CHEBI:57540"/>
    </ligand>
</feature>
<feature type="binding site" evidence="5 6">
    <location>
        <position position="237"/>
    </location>
    <ligand>
        <name>substrate</name>
    </ligand>
</feature>
<dbReference type="InterPro" id="IPR000043">
    <property type="entry name" value="Adenosylhomocysteinase-like"/>
</dbReference>
<evidence type="ECO:0000259" key="10">
    <source>
        <dbReference type="SMART" id="SM00997"/>
    </source>
</evidence>
<organism evidence="11 12">
    <name type="scientific">Nitrosomonas aestuarii</name>
    <dbReference type="NCBI Taxonomy" id="52441"/>
    <lineage>
        <taxon>Bacteria</taxon>
        <taxon>Pseudomonadati</taxon>
        <taxon>Pseudomonadota</taxon>
        <taxon>Betaproteobacteria</taxon>
        <taxon>Nitrosomonadales</taxon>
        <taxon>Nitrosomonadaceae</taxon>
        <taxon>Nitrosomonas</taxon>
    </lineage>
</organism>
<feature type="binding site" evidence="7">
    <location>
        <position position="398"/>
    </location>
    <ligand>
        <name>NAD(+)</name>
        <dbReference type="ChEBI" id="CHEBI:57540"/>
    </ligand>
</feature>
<dbReference type="GO" id="GO:0071269">
    <property type="term" value="P:L-homocysteine biosynthetic process"/>
    <property type="evidence" value="ECO:0007669"/>
    <property type="project" value="UniProtKB-UniRule"/>
</dbReference>
<dbReference type="STRING" id="52441.SAMN05216302_102939"/>
<comment type="subcellular location">
    <subcellularLocation>
        <location evidence="5">Cytoplasm</location>
    </subcellularLocation>
</comment>
<evidence type="ECO:0000256" key="7">
    <source>
        <dbReference type="PIRSR" id="PIRSR001109-2"/>
    </source>
</evidence>
<feature type="binding site" evidence="5 6">
    <location>
        <position position="233"/>
    </location>
    <ligand>
        <name>substrate</name>
    </ligand>
</feature>
<dbReference type="CDD" id="cd00401">
    <property type="entry name" value="SAHH"/>
    <property type="match status" value="1"/>
</dbReference>
<comment type="function">
    <text evidence="5">May play a key role in the regulation of the intracellular concentration of adenosylhomocysteine.</text>
</comment>
<dbReference type="PIRSF" id="PIRSF001109">
    <property type="entry name" value="Ad_hcy_hydrolase"/>
    <property type="match status" value="1"/>
</dbReference>
<dbReference type="Pfam" id="PF05221">
    <property type="entry name" value="AdoHcyase"/>
    <property type="match status" value="1"/>
</dbReference>
<evidence type="ECO:0000256" key="6">
    <source>
        <dbReference type="PIRSR" id="PIRSR001109-1"/>
    </source>
</evidence>
<sequence length="477" mass="52658">MNAVLNPDGSNFADYKVADISLAEWGRKEIAIAETEMPGLMAVRKEYADQKPLAGARIAGSLHMTIQTAVLIETLVALGAEVRWASCNIYSTQDHAAAAIAAKGIPVFAYKGESLDDYWDYAHQIFEWTVSGHPDDANMILDDGGDATLLLILGSKAEKDISVIASPSNEEEQALFASIKKKLSDESNWYSKKLASIHGVTEETTTGVHRLYEMQKNGELPFPAFNVNDSVTKSKFDNLYGCRESLVDGIKRATDVMIAGKIALVCGYGDVGKGCAQSLRGLGATVWVSEIDPICALQAAMEGYRVVTMDDACDKADIFVTATGNLRVITHDHMFKMKDQSIVCNIGHFDSEIDIASVQKYQWENIKPQVDHVIFPTGRRIIVLAQGRLVNLGCATGHPSFVMSNSFTNQVLAQIELWRNGDNYHKEVYVLPKHLDEKVARLHLDKIGVKLTELTDEQALYLGLDKNGPYKPEMYRY</sequence>
<dbReference type="EC" id="3.13.2.1" evidence="5"/>
<comment type="similarity">
    <text evidence="1 5 9">Belongs to the adenosylhomocysteinase family.</text>
</comment>
<protein>
    <recommendedName>
        <fullName evidence="5">Adenosylhomocysteinase</fullName>
        <ecNumber evidence="5">3.13.2.1</ecNumber>
    </recommendedName>
    <alternativeName>
        <fullName evidence="5">S-adenosyl-L-homocysteine hydrolase</fullName>
        <shortName evidence="5">AdoHcyase</shortName>
    </alternativeName>
</protein>
<evidence type="ECO:0000256" key="2">
    <source>
        <dbReference type="ARBA" id="ARBA00022563"/>
    </source>
</evidence>
<keyword evidence="4 5" id="KW-0520">NAD</keyword>
<dbReference type="InterPro" id="IPR015878">
    <property type="entry name" value="Ado_hCys_hydrolase_NAD-bd"/>
</dbReference>